<dbReference type="InterPro" id="IPR003406">
    <property type="entry name" value="Glyco_trans_14"/>
</dbReference>
<keyword evidence="10" id="KW-0333">Golgi apparatus</keyword>
<evidence type="ECO:0000256" key="3">
    <source>
        <dbReference type="ARBA" id="ARBA00022676"/>
    </source>
</evidence>
<dbReference type="AlphaFoldDB" id="A0A1B2E071"/>
<dbReference type="GO" id="GO:0046872">
    <property type="term" value="F:metal ion binding"/>
    <property type="evidence" value="ECO:0007669"/>
    <property type="project" value="UniProtKB-KW"/>
</dbReference>
<dbReference type="GO" id="GO:0030158">
    <property type="term" value="F:protein xylosyltransferase activity"/>
    <property type="evidence" value="ECO:0007669"/>
    <property type="project" value="InterPro"/>
</dbReference>
<name>A0A1B2E071_9BACL</name>
<keyword evidence="11" id="KW-0472">Membrane</keyword>
<evidence type="ECO:0000256" key="12">
    <source>
        <dbReference type="ARBA" id="ARBA00023157"/>
    </source>
</evidence>
<sequence>MLNDKADFYVHIDKKTSQSPFQSEVSQLSNVHFSKERYPVFWAGFNVIKATIALLHLCISSGKQYKKIVLLSGSDYPLVSNAEIHAFFDKHPDIEFIRASNVSKSHSKHHLNHIQRYFLRDWNIRNKLVYKVVMKMVEMIHGFLPFQKKPFIEMNRKKFDIYMGSQWWALSQECVVDLLTWIEEYPGIDRYFKHSFAPDEKYFHTLIYNSPYRNKTELGDEEPFRTEEYKWPIWPNIHHIHPSLQKWYTADDADEVLSSDKLFVRKVNSSVSSTLLNRIDSRIKLSEKRVMKAITSIWSCSHDSQKA</sequence>
<reference evidence="15" key="1">
    <citation type="submission" date="2016-08" db="EMBL/GenBank/DDBJ databases">
        <title>Complete Genome Seqeunce of Paenibacillus sp. nov. IHBB 9852 from high altitute lake of Indian trans-Himalayas.</title>
        <authorList>
            <person name="Kiran S."/>
            <person name="Swarnkar M.K."/>
            <person name="Rana A."/>
            <person name="Tewari R."/>
            <person name="Gulati A."/>
        </authorList>
    </citation>
    <scope>NUCLEOTIDE SEQUENCE [LARGE SCALE GENOMIC DNA]</scope>
    <source>
        <strain evidence="15">IHBB 9852</strain>
    </source>
</reference>
<evidence type="ECO:0000256" key="13">
    <source>
        <dbReference type="ARBA" id="ARBA00023180"/>
    </source>
</evidence>
<dbReference type="GO" id="GO:0015012">
    <property type="term" value="P:heparan sulfate proteoglycan biosynthetic process"/>
    <property type="evidence" value="ECO:0007669"/>
    <property type="project" value="TreeGrafter"/>
</dbReference>
<proteinExistence type="predicted"/>
<evidence type="ECO:0000256" key="7">
    <source>
        <dbReference type="ARBA" id="ARBA00022824"/>
    </source>
</evidence>
<dbReference type="InterPro" id="IPR043538">
    <property type="entry name" value="XYLT"/>
</dbReference>
<dbReference type="GO" id="GO:0016020">
    <property type="term" value="C:membrane"/>
    <property type="evidence" value="ECO:0007669"/>
    <property type="project" value="InterPro"/>
</dbReference>
<dbReference type="PANTHER" id="PTHR46025:SF3">
    <property type="entry name" value="XYLOSYLTRANSFERASE OXT"/>
    <property type="match status" value="1"/>
</dbReference>
<evidence type="ECO:0000256" key="5">
    <source>
        <dbReference type="ARBA" id="ARBA00022692"/>
    </source>
</evidence>
<evidence type="ECO:0000256" key="14">
    <source>
        <dbReference type="ARBA" id="ARBA00042865"/>
    </source>
</evidence>
<evidence type="ECO:0000256" key="6">
    <source>
        <dbReference type="ARBA" id="ARBA00022723"/>
    </source>
</evidence>
<evidence type="ECO:0000256" key="11">
    <source>
        <dbReference type="ARBA" id="ARBA00023136"/>
    </source>
</evidence>
<evidence type="ECO:0000256" key="2">
    <source>
        <dbReference type="ARBA" id="ARBA00004648"/>
    </source>
</evidence>
<protein>
    <recommendedName>
        <fullName evidence="14">Peptide O-xylosyltransferase</fullName>
    </recommendedName>
</protein>
<keyword evidence="4" id="KW-0808">Transferase</keyword>
<accession>A0A1B2E071</accession>
<keyword evidence="3" id="KW-0328">Glycosyltransferase</keyword>
<keyword evidence="5" id="KW-0812">Transmembrane</keyword>
<gene>
    <name evidence="15" type="ORF">BBD41_12725</name>
</gene>
<dbReference type="PANTHER" id="PTHR46025">
    <property type="entry name" value="XYLOSYLTRANSFERASE OXT"/>
    <property type="match status" value="1"/>
</dbReference>
<organism evidence="15">
    <name type="scientific">Paenibacillus ihbetae</name>
    <dbReference type="NCBI Taxonomy" id="1870820"/>
    <lineage>
        <taxon>Bacteria</taxon>
        <taxon>Bacillati</taxon>
        <taxon>Bacillota</taxon>
        <taxon>Bacilli</taxon>
        <taxon>Bacillales</taxon>
        <taxon>Paenibacillaceae</taxon>
        <taxon>Paenibacillus</taxon>
    </lineage>
</organism>
<keyword evidence="13" id="KW-0325">Glycoprotein</keyword>
<evidence type="ECO:0000256" key="1">
    <source>
        <dbReference type="ARBA" id="ARBA00004323"/>
    </source>
</evidence>
<dbReference type="GO" id="GO:0050650">
    <property type="term" value="P:chondroitin sulfate proteoglycan biosynthetic process"/>
    <property type="evidence" value="ECO:0007669"/>
    <property type="project" value="TreeGrafter"/>
</dbReference>
<keyword evidence="9" id="KW-1133">Transmembrane helix</keyword>
<dbReference type="Pfam" id="PF02485">
    <property type="entry name" value="Branch"/>
    <property type="match status" value="1"/>
</dbReference>
<evidence type="ECO:0000313" key="15">
    <source>
        <dbReference type="EMBL" id="ANY73378.1"/>
    </source>
</evidence>
<dbReference type="EMBL" id="CP016809">
    <property type="protein sequence ID" value="ANY73378.1"/>
    <property type="molecule type" value="Genomic_DNA"/>
</dbReference>
<evidence type="ECO:0000256" key="4">
    <source>
        <dbReference type="ARBA" id="ARBA00022679"/>
    </source>
</evidence>
<comment type="subcellular location">
    <subcellularLocation>
        <location evidence="2">Endoplasmic reticulum membrane</location>
        <topology evidence="2">Single-pass type II membrane protein</topology>
    </subcellularLocation>
    <subcellularLocation>
        <location evidence="1">Golgi apparatus membrane</location>
        <topology evidence="1">Single-pass type II membrane protein</topology>
    </subcellularLocation>
</comment>
<keyword evidence="8" id="KW-0735">Signal-anchor</keyword>
<dbReference type="KEGG" id="pib:BBD41_12725"/>
<keyword evidence="7" id="KW-0256">Endoplasmic reticulum</keyword>
<evidence type="ECO:0000256" key="10">
    <source>
        <dbReference type="ARBA" id="ARBA00023034"/>
    </source>
</evidence>
<keyword evidence="6" id="KW-0479">Metal-binding</keyword>
<keyword evidence="12" id="KW-1015">Disulfide bond</keyword>
<evidence type="ECO:0000256" key="8">
    <source>
        <dbReference type="ARBA" id="ARBA00022968"/>
    </source>
</evidence>
<evidence type="ECO:0000256" key="9">
    <source>
        <dbReference type="ARBA" id="ARBA00022989"/>
    </source>
</evidence>